<comment type="caution">
    <text evidence="2">The sequence shown here is derived from an EMBL/GenBank/DDBJ whole genome shotgun (WGS) entry which is preliminary data.</text>
</comment>
<proteinExistence type="predicted"/>
<organism evidence="2 3">
    <name type="scientific">Allacma fusca</name>
    <dbReference type="NCBI Taxonomy" id="39272"/>
    <lineage>
        <taxon>Eukaryota</taxon>
        <taxon>Metazoa</taxon>
        <taxon>Ecdysozoa</taxon>
        <taxon>Arthropoda</taxon>
        <taxon>Hexapoda</taxon>
        <taxon>Collembola</taxon>
        <taxon>Symphypleona</taxon>
        <taxon>Sminthuridae</taxon>
        <taxon>Allacma</taxon>
    </lineage>
</organism>
<sequence>PFPPASPPPRKPTGLTVSGGKGPPNDSRNENQLTYQSFDNIHYHPGEHSNQSSHLPGHTPNGVTTRSYLVVGNGSGVSPSFSSLNALGKAADVGRMPNFQPCSSSTPSHPHHSHQSHHNHNRNSPATEKENRREAAYTTTLSFGLSPGSYSSTNTSSGIRLTYDSQMSDGDPDENSSLVNHYSSSSPDSFASSNRRNGHHSSCSNGNTSHFSDNSFHGEESIACEKLLEMKRKQ</sequence>
<dbReference type="EMBL" id="CAJVCH010251179">
    <property type="protein sequence ID" value="CAG7733576.1"/>
    <property type="molecule type" value="Genomic_DNA"/>
</dbReference>
<keyword evidence="3" id="KW-1185">Reference proteome</keyword>
<dbReference type="Proteomes" id="UP000708208">
    <property type="component" value="Unassembled WGS sequence"/>
</dbReference>
<evidence type="ECO:0000313" key="3">
    <source>
        <dbReference type="Proteomes" id="UP000708208"/>
    </source>
</evidence>
<name>A0A8J2KE96_9HEXA</name>
<feature type="compositionally biased region" description="Polar residues" evidence="1">
    <location>
        <begin position="76"/>
        <end position="85"/>
    </location>
</feature>
<protein>
    <submittedName>
        <fullName evidence="2">Uncharacterized protein</fullName>
    </submittedName>
</protein>
<feature type="compositionally biased region" description="Low complexity" evidence="1">
    <location>
        <begin position="176"/>
        <end position="193"/>
    </location>
</feature>
<evidence type="ECO:0000256" key="1">
    <source>
        <dbReference type="SAM" id="MobiDB-lite"/>
    </source>
</evidence>
<feature type="non-terminal residue" evidence="2">
    <location>
        <position position="1"/>
    </location>
</feature>
<feature type="compositionally biased region" description="Low complexity" evidence="1">
    <location>
        <begin position="146"/>
        <end position="158"/>
    </location>
</feature>
<gene>
    <name evidence="2" type="ORF">AFUS01_LOCUS22009</name>
</gene>
<feature type="compositionally biased region" description="Pro residues" evidence="1">
    <location>
        <begin position="1"/>
        <end position="11"/>
    </location>
</feature>
<feature type="compositionally biased region" description="Polar residues" evidence="1">
    <location>
        <begin position="30"/>
        <end position="39"/>
    </location>
</feature>
<feature type="compositionally biased region" description="Polar residues" evidence="1">
    <location>
        <begin position="200"/>
        <end position="215"/>
    </location>
</feature>
<dbReference type="AlphaFoldDB" id="A0A8J2KE96"/>
<accession>A0A8J2KE96</accession>
<evidence type="ECO:0000313" key="2">
    <source>
        <dbReference type="EMBL" id="CAG7733576.1"/>
    </source>
</evidence>
<reference evidence="2" key="1">
    <citation type="submission" date="2021-06" db="EMBL/GenBank/DDBJ databases">
        <authorList>
            <person name="Hodson N. C."/>
            <person name="Mongue J. A."/>
            <person name="Jaron S. K."/>
        </authorList>
    </citation>
    <scope>NUCLEOTIDE SEQUENCE</scope>
</reference>
<feature type="non-terminal residue" evidence="2">
    <location>
        <position position="234"/>
    </location>
</feature>
<feature type="compositionally biased region" description="Basic residues" evidence="1">
    <location>
        <begin position="109"/>
        <end position="121"/>
    </location>
</feature>
<feature type="region of interest" description="Disordered" evidence="1">
    <location>
        <begin position="1"/>
        <end position="216"/>
    </location>
</feature>